<dbReference type="InterPro" id="IPR040676">
    <property type="entry name" value="DUF5641"/>
</dbReference>
<sequence length="105" mass="12533">MCLREIPESGVADIDTVDKEKLSKRAKYLQKIREQLRARFRIEYLGQLRQQSIMNYENKPIEVGEIVLLEDSNKKRSHWNLARVLRPVQRLYRLEIENPVVKGKR</sequence>
<proteinExistence type="predicted"/>
<accession>A0A4Y2L0K3</accession>
<dbReference type="AlphaFoldDB" id="A0A4Y2L0K3"/>
<evidence type="ECO:0000259" key="1">
    <source>
        <dbReference type="Pfam" id="PF18701"/>
    </source>
</evidence>
<dbReference type="Pfam" id="PF18701">
    <property type="entry name" value="DUF5641"/>
    <property type="match status" value="1"/>
</dbReference>
<keyword evidence="3" id="KW-1185">Reference proteome</keyword>
<dbReference type="OrthoDB" id="6428719at2759"/>
<comment type="caution">
    <text evidence="2">The sequence shown here is derived from an EMBL/GenBank/DDBJ whole genome shotgun (WGS) entry which is preliminary data.</text>
</comment>
<dbReference type="Proteomes" id="UP000499080">
    <property type="component" value="Unassembled WGS sequence"/>
</dbReference>
<protein>
    <recommendedName>
        <fullName evidence="1">DUF5641 domain-containing protein</fullName>
    </recommendedName>
</protein>
<dbReference type="EMBL" id="BGPR01005153">
    <property type="protein sequence ID" value="GBN07377.1"/>
    <property type="molecule type" value="Genomic_DNA"/>
</dbReference>
<evidence type="ECO:0000313" key="2">
    <source>
        <dbReference type="EMBL" id="GBN07377.1"/>
    </source>
</evidence>
<gene>
    <name evidence="2" type="ORF">AVEN_182108_1</name>
</gene>
<feature type="domain" description="DUF5641" evidence="1">
    <location>
        <begin position="25"/>
        <end position="85"/>
    </location>
</feature>
<evidence type="ECO:0000313" key="3">
    <source>
        <dbReference type="Proteomes" id="UP000499080"/>
    </source>
</evidence>
<organism evidence="2 3">
    <name type="scientific">Araneus ventricosus</name>
    <name type="common">Orbweaver spider</name>
    <name type="synonym">Epeira ventricosa</name>
    <dbReference type="NCBI Taxonomy" id="182803"/>
    <lineage>
        <taxon>Eukaryota</taxon>
        <taxon>Metazoa</taxon>
        <taxon>Ecdysozoa</taxon>
        <taxon>Arthropoda</taxon>
        <taxon>Chelicerata</taxon>
        <taxon>Arachnida</taxon>
        <taxon>Araneae</taxon>
        <taxon>Araneomorphae</taxon>
        <taxon>Entelegynae</taxon>
        <taxon>Araneoidea</taxon>
        <taxon>Araneidae</taxon>
        <taxon>Araneus</taxon>
    </lineage>
</organism>
<reference evidence="2 3" key="1">
    <citation type="journal article" date="2019" name="Sci. Rep.">
        <title>Orb-weaving spider Araneus ventricosus genome elucidates the spidroin gene catalogue.</title>
        <authorList>
            <person name="Kono N."/>
            <person name="Nakamura H."/>
            <person name="Ohtoshi R."/>
            <person name="Moran D.A.P."/>
            <person name="Shinohara A."/>
            <person name="Yoshida Y."/>
            <person name="Fujiwara M."/>
            <person name="Mori M."/>
            <person name="Tomita M."/>
            <person name="Arakawa K."/>
        </authorList>
    </citation>
    <scope>NUCLEOTIDE SEQUENCE [LARGE SCALE GENOMIC DNA]</scope>
</reference>
<name>A0A4Y2L0K3_ARAVE</name>